<dbReference type="RefSeq" id="WP_263038301.1">
    <property type="nucleotide sequence ID" value="NZ_JAOTPL010000014.1"/>
</dbReference>
<evidence type="ECO:0000313" key="3">
    <source>
        <dbReference type="Proteomes" id="UP001209317"/>
    </source>
</evidence>
<evidence type="ECO:0000256" key="1">
    <source>
        <dbReference type="SAM" id="Coils"/>
    </source>
</evidence>
<dbReference type="Proteomes" id="UP001209317">
    <property type="component" value="Unassembled WGS sequence"/>
</dbReference>
<proteinExistence type="predicted"/>
<name>A0AAE3LQU7_9BACT</name>
<reference evidence="2" key="1">
    <citation type="submission" date="2022-10" db="EMBL/GenBank/DDBJ databases">
        <authorList>
            <person name="Kim H.S."/>
            <person name="Kim J.-S."/>
            <person name="Suh M.K."/>
            <person name="Eom M.K."/>
            <person name="Lee J.-S."/>
        </authorList>
    </citation>
    <scope>NUCLEOTIDE SEQUENCE</scope>
    <source>
        <strain evidence="2">LIP-5</strain>
    </source>
</reference>
<evidence type="ECO:0000313" key="2">
    <source>
        <dbReference type="EMBL" id="MCU7694815.1"/>
    </source>
</evidence>
<accession>A0AAE3LQU7</accession>
<dbReference type="AlphaFoldDB" id="A0AAE3LQU7"/>
<feature type="coiled-coil region" evidence="1">
    <location>
        <begin position="72"/>
        <end position="106"/>
    </location>
</feature>
<sequence length="146" mass="16763">MTDKEKIIQYLNYKGISKNKFYAKTGLSVGFLDSGSSLGVDKLRLVIDNYHDFNLDWLITGKGSMIKTEHKDESLSGEIDILNQEIKNLQSEIIKLQKQIIKMHEEQHAIKRTHSKTDSKSELELAQVLQRLMNIGEKKKQQMSGK</sequence>
<comment type="caution">
    <text evidence="2">The sequence shown here is derived from an EMBL/GenBank/DDBJ whole genome shotgun (WGS) entry which is preliminary data.</text>
</comment>
<keyword evidence="3" id="KW-1185">Reference proteome</keyword>
<dbReference type="EMBL" id="JAOTPL010000014">
    <property type="protein sequence ID" value="MCU7694815.1"/>
    <property type="molecule type" value="Genomic_DNA"/>
</dbReference>
<gene>
    <name evidence="2" type="ORF">OD355_09840</name>
</gene>
<keyword evidence="1" id="KW-0175">Coiled coil</keyword>
<protein>
    <submittedName>
        <fullName evidence="2">Uncharacterized protein</fullName>
    </submittedName>
</protein>
<organism evidence="2 3">
    <name type="scientific">Haoranjiania flava</name>
    <dbReference type="NCBI Taxonomy" id="1856322"/>
    <lineage>
        <taxon>Bacteria</taxon>
        <taxon>Pseudomonadati</taxon>
        <taxon>Bacteroidota</taxon>
        <taxon>Chitinophagia</taxon>
        <taxon>Chitinophagales</taxon>
        <taxon>Chitinophagaceae</taxon>
        <taxon>Haoranjiania</taxon>
    </lineage>
</organism>